<feature type="transmembrane region" description="Helical" evidence="1">
    <location>
        <begin position="36"/>
        <end position="53"/>
    </location>
</feature>
<proteinExistence type="predicted"/>
<protein>
    <recommendedName>
        <fullName evidence="4">DUF2929 domain-containing protein</fullName>
    </recommendedName>
</protein>
<dbReference type="Proteomes" id="UP000277864">
    <property type="component" value="Unassembled WGS sequence"/>
</dbReference>
<feature type="transmembrane region" description="Helical" evidence="1">
    <location>
        <begin position="12"/>
        <end position="30"/>
    </location>
</feature>
<dbReference type="RefSeq" id="WP_125942326.1">
    <property type="nucleotide sequence ID" value="NZ_PXZH01000001.1"/>
</dbReference>
<gene>
    <name evidence="2" type="ORF">C7P63_01165</name>
</gene>
<evidence type="ECO:0000256" key="1">
    <source>
        <dbReference type="SAM" id="Phobius"/>
    </source>
</evidence>
<accession>A0A3S0ACM4</accession>
<organism evidence="2 3">
    <name type="scientific">Vagococcus humatus</name>
    <dbReference type="NCBI Taxonomy" id="1889241"/>
    <lineage>
        <taxon>Bacteria</taxon>
        <taxon>Bacillati</taxon>
        <taxon>Bacillota</taxon>
        <taxon>Bacilli</taxon>
        <taxon>Lactobacillales</taxon>
        <taxon>Enterococcaceae</taxon>
        <taxon>Vagococcus</taxon>
    </lineage>
</organism>
<sequence>MKRLINSLIGMFLYSIVAYGGNIATGLAKYSSFKDVFLESIFFGIFVFLFQSFKLKIDDHSEDSSNKPPKQSQ</sequence>
<evidence type="ECO:0008006" key="4">
    <source>
        <dbReference type="Google" id="ProtNLM"/>
    </source>
</evidence>
<evidence type="ECO:0000313" key="2">
    <source>
        <dbReference type="EMBL" id="RST89716.1"/>
    </source>
</evidence>
<keyword evidence="3" id="KW-1185">Reference proteome</keyword>
<dbReference type="EMBL" id="PXZH01000001">
    <property type="protein sequence ID" value="RST89716.1"/>
    <property type="molecule type" value="Genomic_DNA"/>
</dbReference>
<dbReference type="AlphaFoldDB" id="A0A3S0ACM4"/>
<keyword evidence="1" id="KW-0812">Transmembrane</keyword>
<keyword evidence="1" id="KW-1133">Transmembrane helix</keyword>
<evidence type="ECO:0000313" key="3">
    <source>
        <dbReference type="Proteomes" id="UP000277864"/>
    </source>
</evidence>
<dbReference type="OrthoDB" id="9923720at2"/>
<comment type="caution">
    <text evidence="2">The sequence shown here is derived from an EMBL/GenBank/DDBJ whole genome shotgun (WGS) entry which is preliminary data.</text>
</comment>
<reference evidence="2 3" key="1">
    <citation type="submission" date="2018-03" db="EMBL/GenBank/DDBJ databases">
        <authorList>
            <person name="Gulvik C.A."/>
        </authorList>
    </citation>
    <scope>NUCLEOTIDE SEQUENCE [LARGE SCALE GENOMIC DNA]</scope>
    <source>
        <strain evidence="2 3">JCM 31581</strain>
    </source>
</reference>
<name>A0A3S0ACM4_9ENTE</name>
<keyword evidence="1" id="KW-0472">Membrane</keyword>